<proteinExistence type="predicted"/>
<dbReference type="SMART" id="SM00849">
    <property type="entry name" value="Lactamase_B"/>
    <property type="match status" value="1"/>
</dbReference>
<dbReference type="GO" id="GO:0005634">
    <property type="term" value="C:nucleus"/>
    <property type="evidence" value="ECO:0007669"/>
    <property type="project" value="TreeGrafter"/>
</dbReference>
<sequence length="247" mass="27969">NIYIRSLGNAPFIGKSCIFVDIPDVCSFILDYGCAADSNYLKPVDLDKKFTHGNRQVNPMYDSSFMFISHAHQDHAGGLAKTKFNKPIYSSKLTSQQHPQAEPVNFYSKNYVNSNSFFIITPAGHIPGAAIFTFVCPRLTLAYTGDYELNESFLLQRCQFPFEALNCDVFIAETTFSQIICRNEKYQQLQHFQLLSLCHAAQRPCIHPVGSMGQAQLMAIQLNQFAQRLGQKNYELVTGQVRQMMQL</sequence>
<dbReference type="GO" id="GO:0016180">
    <property type="term" value="P:snRNA processing"/>
    <property type="evidence" value="ECO:0007669"/>
    <property type="project" value="TreeGrafter"/>
</dbReference>
<dbReference type="InterPro" id="IPR001279">
    <property type="entry name" value="Metallo-B-lactamas"/>
</dbReference>
<name>A0A146KEC8_9EUKA</name>
<dbReference type="PANTHER" id="PTHR11203">
    <property type="entry name" value="CLEAVAGE AND POLYADENYLATION SPECIFICITY FACTOR FAMILY MEMBER"/>
    <property type="match status" value="1"/>
</dbReference>
<evidence type="ECO:0000259" key="1">
    <source>
        <dbReference type="SMART" id="SM00849"/>
    </source>
</evidence>
<dbReference type="SUPFAM" id="SSF56281">
    <property type="entry name" value="Metallo-hydrolase/oxidoreductase"/>
    <property type="match status" value="1"/>
</dbReference>
<dbReference type="Gene3D" id="3.60.15.10">
    <property type="entry name" value="Ribonuclease Z/Hydroxyacylglutathione hydrolase-like"/>
    <property type="match status" value="1"/>
</dbReference>
<reference evidence="2" key="1">
    <citation type="submission" date="2015-07" db="EMBL/GenBank/DDBJ databases">
        <title>Adaptation to a free-living lifestyle via gene acquisitions in the diplomonad Trepomonas sp. PC1.</title>
        <authorList>
            <person name="Xu F."/>
            <person name="Jerlstrom-Hultqvist J."/>
            <person name="Kolisko M."/>
            <person name="Simpson A.G.B."/>
            <person name="Roger A.J."/>
            <person name="Svard S.G."/>
            <person name="Andersson J.O."/>
        </authorList>
    </citation>
    <scope>NUCLEOTIDE SEQUENCE</scope>
    <source>
        <strain evidence="2">PC1</strain>
    </source>
</reference>
<feature type="domain" description="Metallo-beta-lactamase" evidence="1">
    <location>
        <begin position="14"/>
        <end position="191"/>
    </location>
</feature>
<dbReference type="PANTHER" id="PTHR11203:SF37">
    <property type="entry name" value="INTEGRATOR COMPLEX SUBUNIT 11"/>
    <property type="match status" value="1"/>
</dbReference>
<evidence type="ECO:0000313" key="2">
    <source>
        <dbReference type="EMBL" id="JAP95093.1"/>
    </source>
</evidence>
<dbReference type="InterPro" id="IPR036866">
    <property type="entry name" value="RibonucZ/Hydroxyglut_hydro"/>
</dbReference>
<dbReference type="InterPro" id="IPR050698">
    <property type="entry name" value="MBL"/>
</dbReference>
<gene>
    <name evidence="2" type="ORF">TPC1_12024</name>
</gene>
<dbReference type="EMBL" id="GDID01001513">
    <property type="protein sequence ID" value="JAP95093.1"/>
    <property type="molecule type" value="Transcribed_RNA"/>
</dbReference>
<feature type="non-terminal residue" evidence="2">
    <location>
        <position position="247"/>
    </location>
</feature>
<protein>
    <submittedName>
        <fullName evidence="2">Cleavage and polyadenylation specificity factor, 73 kDa subunit</fullName>
    </submittedName>
</protein>
<accession>A0A146KEC8</accession>
<dbReference type="AlphaFoldDB" id="A0A146KEC8"/>
<feature type="non-terminal residue" evidence="2">
    <location>
        <position position="1"/>
    </location>
</feature>
<dbReference type="GO" id="GO:0004521">
    <property type="term" value="F:RNA endonuclease activity"/>
    <property type="evidence" value="ECO:0007669"/>
    <property type="project" value="TreeGrafter"/>
</dbReference>
<organism evidence="2">
    <name type="scientific">Trepomonas sp. PC1</name>
    <dbReference type="NCBI Taxonomy" id="1076344"/>
    <lineage>
        <taxon>Eukaryota</taxon>
        <taxon>Metamonada</taxon>
        <taxon>Diplomonadida</taxon>
        <taxon>Hexamitidae</taxon>
        <taxon>Hexamitinae</taxon>
        <taxon>Trepomonas</taxon>
    </lineage>
</organism>